<keyword evidence="1" id="KW-0496">Mitochondrion</keyword>
<evidence type="ECO:0000313" key="1">
    <source>
        <dbReference type="EMBL" id="AAN40750.1"/>
    </source>
</evidence>
<proteinExistence type="evidence at transcript level"/>
<protein>
    <submittedName>
        <fullName evidence="2">ORF17</fullName>
    </submittedName>
</protein>
<dbReference type="EMBL" id="AF536190">
    <property type="protein sequence ID" value="AAN40754.1"/>
    <property type="molecule type" value="mRNA"/>
</dbReference>
<dbReference type="AlphaFoldDB" id="Q8HCD7"/>
<sequence length="17" mass="1991">MFASFDSMMAFLISFVF</sequence>
<reference evidence="1" key="1">
    <citation type="journal article" date="2002" name="Curr. Genet.">
        <title>Mitochondrial RNA editing truncates a chimeric open reading frame associated with S male-sterility in maize.</title>
        <authorList>
            <person name="Gallagher L.J."/>
            <person name="Betz S.K."/>
            <person name="Chase C.D."/>
        </authorList>
    </citation>
    <scope>NUCLEOTIDE SEQUENCE</scope>
    <source>
        <tissue evidence="1">Microspore</tissue>
    </source>
</reference>
<dbReference type="EMBL" id="HM122424">
    <property type="protein sequence ID" value="ADI79272.1"/>
    <property type="molecule type" value="mRNA"/>
</dbReference>
<dbReference type="EMBL" id="AF536188">
    <property type="protein sequence ID" value="AAN40750.1"/>
    <property type="molecule type" value="mRNA"/>
</dbReference>
<accession>Q8HCD7</accession>
<dbReference type="EMBL" id="AF536189">
    <property type="protein sequence ID" value="AAN40752.1"/>
    <property type="molecule type" value="mRNA"/>
</dbReference>
<evidence type="ECO:0000313" key="2">
    <source>
        <dbReference type="EMBL" id="ADI79272.1"/>
    </source>
</evidence>
<name>Q8HCD7_MAIZE</name>
<organism evidence="1">
    <name type="scientific">Zea mays</name>
    <name type="common">Maize</name>
    <dbReference type="NCBI Taxonomy" id="4577"/>
    <lineage>
        <taxon>Eukaryota</taxon>
        <taxon>Viridiplantae</taxon>
        <taxon>Streptophyta</taxon>
        <taxon>Embryophyta</taxon>
        <taxon>Tracheophyta</taxon>
        <taxon>Spermatophyta</taxon>
        <taxon>Magnoliopsida</taxon>
        <taxon>Liliopsida</taxon>
        <taxon>Poales</taxon>
        <taxon>Poaceae</taxon>
        <taxon>PACMAD clade</taxon>
        <taxon>Panicoideae</taxon>
        <taxon>Andropogonodae</taxon>
        <taxon>Andropogoneae</taxon>
        <taxon>Tripsacinae</taxon>
        <taxon>Zea</taxon>
    </lineage>
</organism>
<geneLocation type="mitochondrion" evidence="1"/>
<reference evidence="2" key="2">
    <citation type="submission" date="2010-04" db="EMBL/GenBank/DDBJ databases">
        <title>Expression of mitochondrial open reading frames in S male-sterile maize.</title>
        <authorList>
            <person name="Tan Y.B."/>
            <person name="Kamps T.L."/>
            <person name="Chase C.D."/>
        </authorList>
    </citation>
    <scope>NUCLEOTIDE SEQUENCE</scope>
    <source>
        <tissue evidence="2">Microspore</tissue>
    </source>
</reference>